<gene>
    <name evidence="1" type="ORF">DPMN_067774</name>
</gene>
<name>A0A9D3Z0Y0_DREPO</name>
<dbReference type="AlphaFoldDB" id="A0A9D3Z0Y0"/>
<reference evidence="1" key="2">
    <citation type="submission" date="2020-11" db="EMBL/GenBank/DDBJ databases">
        <authorList>
            <person name="McCartney M.A."/>
            <person name="Auch B."/>
            <person name="Kono T."/>
            <person name="Mallez S."/>
            <person name="Becker A."/>
            <person name="Gohl D.M."/>
            <person name="Silverstein K.A.T."/>
            <person name="Koren S."/>
            <person name="Bechman K.B."/>
            <person name="Herman A."/>
            <person name="Abrahante J.E."/>
            <person name="Garbe J."/>
        </authorList>
    </citation>
    <scope>NUCLEOTIDE SEQUENCE</scope>
    <source>
        <strain evidence="1">Duluth1</strain>
        <tissue evidence="1">Whole animal</tissue>
    </source>
</reference>
<reference evidence="1" key="1">
    <citation type="journal article" date="2019" name="bioRxiv">
        <title>The Genome of the Zebra Mussel, Dreissena polymorpha: A Resource for Invasive Species Research.</title>
        <authorList>
            <person name="McCartney M.A."/>
            <person name="Auch B."/>
            <person name="Kono T."/>
            <person name="Mallez S."/>
            <person name="Zhang Y."/>
            <person name="Obille A."/>
            <person name="Becker A."/>
            <person name="Abrahante J.E."/>
            <person name="Garbe J."/>
            <person name="Badalamenti J.P."/>
            <person name="Herman A."/>
            <person name="Mangelson H."/>
            <person name="Liachko I."/>
            <person name="Sullivan S."/>
            <person name="Sone E.D."/>
            <person name="Koren S."/>
            <person name="Silverstein K.A.T."/>
            <person name="Beckman K.B."/>
            <person name="Gohl D.M."/>
        </authorList>
    </citation>
    <scope>NUCLEOTIDE SEQUENCE</scope>
    <source>
        <strain evidence="1">Duluth1</strain>
        <tissue evidence="1">Whole animal</tissue>
    </source>
</reference>
<organism evidence="1 2">
    <name type="scientific">Dreissena polymorpha</name>
    <name type="common">Zebra mussel</name>
    <name type="synonym">Mytilus polymorpha</name>
    <dbReference type="NCBI Taxonomy" id="45954"/>
    <lineage>
        <taxon>Eukaryota</taxon>
        <taxon>Metazoa</taxon>
        <taxon>Spiralia</taxon>
        <taxon>Lophotrochozoa</taxon>
        <taxon>Mollusca</taxon>
        <taxon>Bivalvia</taxon>
        <taxon>Autobranchia</taxon>
        <taxon>Heteroconchia</taxon>
        <taxon>Euheterodonta</taxon>
        <taxon>Imparidentia</taxon>
        <taxon>Neoheterodontei</taxon>
        <taxon>Myida</taxon>
        <taxon>Dreissenoidea</taxon>
        <taxon>Dreissenidae</taxon>
        <taxon>Dreissena</taxon>
    </lineage>
</organism>
<evidence type="ECO:0000313" key="1">
    <source>
        <dbReference type="EMBL" id="KAH3708327.1"/>
    </source>
</evidence>
<dbReference type="EMBL" id="JAIWYP010000014">
    <property type="protein sequence ID" value="KAH3708327.1"/>
    <property type="molecule type" value="Genomic_DNA"/>
</dbReference>
<accession>A0A9D3Z0Y0</accession>
<protein>
    <submittedName>
        <fullName evidence="1">Uncharacterized protein</fullName>
    </submittedName>
</protein>
<comment type="caution">
    <text evidence="1">The sequence shown here is derived from an EMBL/GenBank/DDBJ whole genome shotgun (WGS) entry which is preliminary data.</text>
</comment>
<evidence type="ECO:0000313" key="2">
    <source>
        <dbReference type="Proteomes" id="UP000828390"/>
    </source>
</evidence>
<dbReference type="Proteomes" id="UP000828390">
    <property type="component" value="Unassembled WGS sequence"/>
</dbReference>
<sequence>MLTSIIPNALSTHVKQLNGCIYSICCVTCCPSKSSGNQLKVDDMTHYGRCSTHYGRCTTHYGRCTTHYGRCTTHYGRCTTHYGRCTTQPDGCWTSGDYTSLP</sequence>
<keyword evidence="2" id="KW-1185">Reference proteome</keyword>
<proteinExistence type="predicted"/>